<dbReference type="PANTHER" id="PTHR11692">
    <property type="entry name" value="BIFUNCTIONAL PURINE BIOSYNTHESIS PROTEIN PURH"/>
    <property type="match status" value="1"/>
</dbReference>
<reference evidence="1 2" key="1">
    <citation type="submission" date="2017-02" db="EMBL/GenBank/DDBJ databases">
        <authorList>
            <person name="Peterson S.W."/>
        </authorList>
    </citation>
    <scope>NUCLEOTIDE SEQUENCE [LARGE SCALE GENOMIC DNA]</scope>
    <source>
        <strain evidence="1 2">ATCC BAA-908</strain>
    </source>
</reference>
<dbReference type="GeneID" id="78316753"/>
<evidence type="ECO:0000313" key="2">
    <source>
        <dbReference type="Proteomes" id="UP000190423"/>
    </source>
</evidence>
<dbReference type="SUPFAM" id="SSF53927">
    <property type="entry name" value="Cytidine deaminase-like"/>
    <property type="match status" value="1"/>
</dbReference>
<dbReference type="InterPro" id="IPR036914">
    <property type="entry name" value="MGS-like_dom_sf"/>
</dbReference>
<name>A0A1T4L535_TREPO</name>
<dbReference type="InterPro" id="IPR002695">
    <property type="entry name" value="PurH-like"/>
</dbReference>
<dbReference type="AlphaFoldDB" id="A0A1T4L535"/>
<dbReference type="Gene3D" id="3.40.140.20">
    <property type="match status" value="2"/>
</dbReference>
<keyword evidence="2" id="KW-1185">Reference proteome</keyword>
<dbReference type="Pfam" id="PF01808">
    <property type="entry name" value="AICARFT_IMPCHas"/>
    <property type="match status" value="1"/>
</dbReference>
<dbReference type="GO" id="GO:0004643">
    <property type="term" value="F:phosphoribosylaminoimidazolecarboxamide formyltransferase activity"/>
    <property type="evidence" value="ECO:0007669"/>
    <property type="project" value="InterPro"/>
</dbReference>
<accession>A0A1T4L535</accession>
<gene>
    <name evidence="1" type="ORF">SAMN02745149_01457</name>
</gene>
<dbReference type="SMART" id="SM00798">
    <property type="entry name" value="AICARFT_IMPCHas"/>
    <property type="match status" value="1"/>
</dbReference>
<dbReference type="GO" id="GO:0005829">
    <property type="term" value="C:cytosol"/>
    <property type="evidence" value="ECO:0007669"/>
    <property type="project" value="TreeGrafter"/>
</dbReference>
<dbReference type="InterPro" id="IPR016193">
    <property type="entry name" value="Cytidine_deaminase-like"/>
</dbReference>
<sequence>MKKKAIIYAENTDRLLTLVNYLVQDDWEIISSGDTAEFLSKNLIPYTMEPSLSSVTKGHDRFTSLINLVINSKSEETYDSYTSLDYEDAASLLCVNIQPKYHSIARFLEESSSENCIDLKHVSLIRAAAKNYSNVLILTDPEDYEEAIIQLKTESISKQFRLYLAGKALNLTSAYDASCAYSILFQREQIDFPNYLIFPYKKEKRLAQGANNHQQAWLYSQGLHNSALAGIKKIQGKEVDYNLIKNYFAAWNIVSMFLKIIKNPFEVPSTDSSGYSYSTQFTPAAGFVFTIGIKYGNPIGAALGTDVCNSFTKTLNCAPETFDGATLGCSAVIDRDAALLLSKMTLDSIIAPDFTKEAREILAKTNSLRLIVASNTVSGFYETATIDGGLLAQISDHTLFKHWNVVTTRRPTQAQIDAMAFGTMISLGAKSDSAIIINDSAAIGISFGQPNRRKAVLLAVEDAKECFKNGLTSSDTSAEILVSDTSIPFDDKIRNAVEIGVKAIIQTGGSSSDQQLIDYCNENDIAMVFTGMRHIAF</sequence>
<dbReference type="Proteomes" id="UP000190423">
    <property type="component" value="Unassembled WGS sequence"/>
</dbReference>
<proteinExistence type="predicted"/>
<dbReference type="InterPro" id="IPR024051">
    <property type="entry name" value="AICAR_Tfase_dup_dom_sf"/>
</dbReference>
<dbReference type="EMBL" id="FUWG01000010">
    <property type="protein sequence ID" value="SJZ49856.1"/>
    <property type="molecule type" value="Genomic_DNA"/>
</dbReference>
<protein>
    <submittedName>
        <fullName evidence="1">Phosphoribosylaminoimidazolecarboxamide formyltransferase / IMP cyclohydrolase</fullName>
    </submittedName>
</protein>
<keyword evidence="1" id="KW-0378">Hydrolase</keyword>
<evidence type="ECO:0000313" key="1">
    <source>
        <dbReference type="EMBL" id="SJZ49856.1"/>
    </source>
</evidence>
<dbReference type="RefSeq" id="WP_159446178.1">
    <property type="nucleotide sequence ID" value="NZ_FUWG01000010.1"/>
</dbReference>
<dbReference type="SUPFAM" id="SSF52335">
    <property type="entry name" value="Methylglyoxal synthase-like"/>
    <property type="match status" value="1"/>
</dbReference>
<dbReference type="GO" id="GO:0006189">
    <property type="term" value="P:'de novo' IMP biosynthetic process"/>
    <property type="evidence" value="ECO:0007669"/>
    <property type="project" value="TreeGrafter"/>
</dbReference>
<dbReference type="STRING" id="261392.SAMN02745149_01457"/>
<organism evidence="1 2">
    <name type="scientific">Treponema porcinum</name>
    <dbReference type="NCBI Taxonomy" id="261392"/>
    <lineage>
        <taxon>Bacteria</taxon>
        <taxon>Pseudomonadati</taxon>
        <taxon>Spirochaetota</taxon>
        <taxon>Spirochaetia</taxon>
        <taxon>Spirochaetales</taxon>
        <taxon>Treponemataceae</taxon>
        <taxon>Treponema</taxon>
    </lineage>
</organism>
<dbReference type="PIRSF" id="PIRSF000414">
    <property type="entry name" value="AICARFT_IMPCHas"/>
    <property type="match status" value="1"/>
</dbReference>
<dbReference type="PANTHER" id="PTHR11692:SF0">
    <property type="entry name" value="BIFUNCTIONAL PURINE BIOSYNTHESIS PROTEIN ATIC"/>
    <property type="match status" value="1"/>
</dbReference>
<dbReference type="OrthoDB" id="9802065at2"/>
<dbReference type="Gene3D" id="3.40.50.1380">
    <property type="entry name" value="Methylglyoxal synthase-like domain"/>
    <property type="match status" value="1"/>
</dbReference>
<keyword evidence="1" id="KW-0808">Transferase</keyword>
<dbReference type="GO" id="GO:0003937">
    <property type="term" value="F:IMP cyclohydrolase activity"/>
    <property type="evidence" value="ECO:0007669"/>
    <property type="project" value="InterPro"/>
</dbReference>